<comment type="caution">
    <text evidence="2">The sequence shown here is derived from an EMBL/GenBank/DDBJ whole genome shotgun (WGS) entry which is preliminary data.</text>
</comment>
<gene>
    <name evidence="2" type="ORF">ACE1CA_32855</name>
</gene>
<accession>A0ABV4WWR2</accession>
<feature type="transmembrane region" description="Helical" evidence="1">
    <location>
        <begin position="84"/>
        <end position="102"/>
    </location>
</feature>
<dbReference type="EMBL" id="JBHFNT010000303">
    <property type="protein sequence ID" value="MFB2839306.1"/>
    <property type="molecule type" value="Genomic_DNA"/>
</dbReference>
<protein>
    <recommendedName>
        <fullName evidence="4">DUF559 domain-containing protein</fullName>
    </recommendedName>
</protein>
<evidence type="ECO:0008006" key="4">
    <source>
        <dbReference type="Google" id="ProtNLM"/>
    </source>
</evidence>
<keyword evidence="3" id="KW-1185">Reference proteome</keyword>
<proteinExistence type="predicted"/>
<evidence type="ECO:0000313" key="3">
    <source>
        <dbReference type="Proteomes" id="UP001576780"/>
    </source>
</evidence>
<organism evidence="2 3">
    <name type="scientific">Floridaenema evergladense BLCC-F167</name>
    <dbReference type="NCBI Taxonomy" id="3153639"/>
    <lineage>
        <taxon>Bacteria</taxon>
        <taxon>Bacillati</taxon>
        <taxon>Cyanobacteriota</taxon>
        <taxon>Cyanophyceae</taxon>
        <taxon>Oscillatoriophycideae</taxon>
        <taxon>Aerosakkonematales</taxon>
        <taxon>Aerosakkonemataceae</taxon>
        <taxon>Floridanema</taxon>
        <taxon>Floridanema evergladense</taxon>
    </lineage>
</organism>
<evidence type="ECO:0000256" key="1">
    <source>
        <dbReference type="SAM" id="Phobius"/>
    </source>
</evidence>
<reference evidence="2 3" key="1">
    <citation type="submission" date="2024-09" db="EMBL/GenBank/DDBJ databases">
        <title>Floridaenema gen nov. (Aerosakkonemataceae, Aerosakkonematales ord. nov., Cyanobacteria) from benthic tropical and subtropical fresh waters, with the description of four new species.</title>
        <authorList>
            <person name="Moretto J.A."/>
            <person name="Berthold D.E."/>
            <person name="Lefler F.W."/>
            <person name="Huang I.-S."/>
            <person name="Laughinghouse H. IV."/>
        </authorList>
    </citation>
    <scope>NUCLEOTIDE SEQUENCE [LARGE SCALE GENOMIC DNA]</scope>
    <source>
        <strain evidence="2 3">BLCC-F167</strain>
    </source>
</reference>
<keyword evidence="1" id="KW-1133">Transmembrane helix</keyword>
<dbReference type="RefSeq" id="WP_413281583.1">
    <property type="nucleotide sequence ID" value="NZ_JBHFNT010000303.1"/>
</dbReference>
<sequence>MNYPMVFYPEAVTNFCRKYPLNLFRDNQITVVSDNSSSVTKPQLPNLLIVPSVEWFGLIWLLWLGGAIALPLLAVSWGWSWIELLLLVSAYSCLIAAAYTYLLSYRTKLLSQYRQQMSEYQIKLATYQKQQIISEHPPEIKAQKLLTNLKSRCQLLSDLMSNRVNPIGHSQARQGVSEEEFMRYLQCYFPSTVQGVQFKIPMSKKSYSADFTIVHNISGIGIDVEVDEPYAGLSLKPTHCWDEDSDFRRNQLFNEWGWIVVRFTEKQVVQAPLSCCKFIAQVIWEVTGDRSYLDLLEVQPDLLPVKPWTTKEARRMAKQRYRKTYLLEQKIEGTYGGIGGIPERENQITVNTQLFGQTTLYYGHYQDSEMRQNFPEADMYMDWAGNGPFYRFIGAGFVRQSYYGERNSQPIKECRNDISTREAVKVIRSLSML</sequence>
<name>A0ABV4WWR2_9CYAN</name>
<dbReference type="Proteomes" id="UP001576780">
    <property type="component" value="Unassembled WGS sequence"/>
</dbReference>
<feature type="transmembrane region" description="Helical" evidence="1">
    <location>
        <begin position="55"/>
        <end position="77"/>
    </location>
</feature>
<evidence type="ECO:0000313" key="2">
    <source>
        <dbReference type="EMBL" id="MFB2839306.1"/>
    </source>
</evidence>
<keyword evidence="1" id="KW-0812">Transmembrane</keyword>
<keyword evidence="1" id="KW-0472">Membrane</keyword>